<dbReference type="Proteomes" id="UP000000768">
    <property type="component" value="Chromosome 3"/>
</dbReference>
<evidence type="ECO:0000313" key="3">
    <source>
        <dbReference type="EMBL" id="KXG32377.1"/>
    </source>
</evidence>
<dbReference type="EMBL" id="CM000762">
    <property type="protein sequence ID" value="KXG32377.1"/>
    <property type="molecule type" value="Genomic_DNA"/>
</dbReference>
<organism evidence="3 4">
    <name type="scientific">Sorghum bicolor</name>
    <name type="common">Sorghum</name>
    <name type="synonym">Sorghum vulgare</name>
    <dbReference type="NCBI Taxonomy" id="4558"/>
    <lineage>
        <taxon>Eukaryota</taxon>
        <taxon>Viridiplantae</taxon>
        <taxon>Streptophyta</taxon>
        <taxon>Embryophyta</taxon>
        <taxon>Tracheophyta</taxon>
        <taxon>Spermatophyta</taxon>
        <taxon>Magnoliopsida</taxon>
        <taxon>Liliopsida</taxon>
        <taxon>Poales</taxon>
        <taxon>Poaceae</taxon>
        <taxon>PACMAD clade</taxon>
        <taxon>Panicoideae</taxon>
        <taxon>Andropogonodae</taxon>
        <taxon>Andropogoneae</taxon>
        <taxon>Sorghinae</taxon>
        <taxon>Sorghum</taxon>
    </lineage>
</organism>
<evidence type="ECO:0000256" key="1">
    <source>
        <dbReference type="SAM" id="MobiDB-lite"/>
    </source>
</evidence>
<keyword evidence="2" id="KW-0732">Signal</keyword>
<feature type="chain" id="PRO_5008589318" evidence="2">
    <location>
        <begin position="27"/>
        <end position="127"/>
    </location>
</feature>
<protein>
    <submittedName>
        <fullName evidence="3">Uncharacterized protein</fullName>
    </submittedName>
</protein>
<name>A0A1B6Q361_SORBI</name>
<reference evidence="4" key="2">
    <citation type="journal article" date="2018" name="Plant J.">
        <title>The Sorghum bicolor reference genome: improved assembly, gene annotations, a transcriptome atlas, and signatures of genome organization.</title>
        <authorList>
            <person name="McCormick R.F."/>
            <person name="Truong S.K."/>
            <person name="Sreedasyam A."/>
            <person name="Jenkins J."/>
            <person name="Shu S."/>
            <person name="Sims D."/>
            <person name="Kennedy M."/>
            <person name="Amirebrahimi M."/>
            <person name="Weers B.D."/>
            <person name="McKinley B."/>
            <person name="Mattison A."/>
            <person name="Morishige D.T."/>
            <person name="Grimwood J."/>
            <person name="Schmutz J."/>
            <person name="Mullet J.E."/>
        </authorList>
    </citation>
    <scope>NUCLEOTIDE SEQUENCE [LARGE SCALE GENOMIC DNA]</scope>
    <source>
        <strain evidence="4">cv. BTx623</strain>
    </source>
</reference>
<feature type="region of interest" description="Disordered" evidence="1">
    <location>
        <begin position="44"/>
        <end position="127"/>
    </location>
</feature>
<evidence type="ECO:0000313" key="4">
    <source>
        <dbReference type="Proteomes" id="UP000000768"/>
    </source>
</evidence>
<keyword evidence="4" id="KW-1185">Reference proteome</keyword>
<dbReference type="FunCoup" id="A0A1B6Q361">
    <property type="interactions" value="131"/>
</dbReference>
<gene>
    <name evidence="3" type="ORF">SORBI_3003G145600</name>
</gene>
<dbReference type="Gramene" id="KXG32377">
    <property type="protein sequence ID" value="KXG32377"/>
    <property type="gene ID" value="SORBI_3003G145600"/>
</dbReference>
<feature type="signal peptide" evidence="2">
    <location>
        <begin position="1"/>
        <end position="26"/>
    </location>
</feature>
<reference evidence="3 4" key="1">
    <citation type="journal article" date="2009" name="Nature">
        <title>The Sorghum bicolor genome and the diversification of grasses.</title>
        <authorList>
            <person name="Paterson A.H."/>
            <person name="Bowers J.E."/>
            <person name="Bruggmann R."/>
            <person name="Dubchak I."/>
            <person name="Grimwood J."/>
            <person name="Gundlach H."/>
            <person name="Haberer G."/>
            <person name="Hellsten U."/>
            <person name="Mitros T."/>
            <person name="Poliakov A."/>
            <person name="Schmutz J."/>
            <person name="Spannagl M."/>
            <person name="Tang H."/>
            <person name="Wang X."/>
            <person name="Wicker T."/>
            <person name="Bharti A.K."/>
            <person name="Chapman J."/>
            <person name="Feltus F.A."/>
            <person name="Gowik U."/>
            <person name="Grigoriev I.V."/>
            <person name="Lyons E."/>
            <person name="Maher C.A."/>
            <person name="Martis M."/>
            <person name="Narechania A."/>
            <person name="Otillar R.P."/>
            <person name="Penning B.W."/>
            <person name="Salamov A.A."/>
            <person name="Wang Y."/>
            <person name="Zhang L."/>
            <person name="Carpita N.C."/>
            <person name="Freeling M."/>
            <person name="Gingle A.R."/>
            <person name="Hash C.T."/>
            <person name="Keller B."/>
            <person name="Klein P."/>
            <person name="Kresovich S."/>
            <person name="McCann M.C."/>
            <person name="Ming R."/>
            <person name="Peterson D.G."/>
            <person name="Mehboob-ur-Rahman"/>
            <person name="Ware D."/>
            <person name="Westhoff P."/>
            <person name="Mayer K.F."/>
            <person name="Messing J."/>
            <person name="Rokhsar D.S."/>
        </authorList>
    </citation>
    <scope>NUCLEOTIDE SEQUENCE [LARGE SCALE GENOMIC DNA]</scope>
    <source>
        <strain evidence="4">cv. BTx623</strain>
    </source>
</reference>
<sequence>MAGSFLTGALLPVLVAAHLLAAQTLARHAPPACPCSAAPAVEAMYTSPTNDGPSPATGHGNQPSPRMAQDGGAASGGDPGVSAASESEAPATFSGHYSTAPDESPRNVSRQRNTAGAGVGNAPGVRA</sequence>
<proteinExistence type="predicted"/>
<dbReference type="InParanoid" id="A0A1B6Q361"/>
<dbReference type="AlphaFoldDB" id="A0A1B6Q361"/>
<dbReference type="OMA" id="TGHGNQP"/>
<evidence type="ECO:0000256" key="2">
    <source>
        <dbReference type="SAM" id="SignalP"/>
    </source>
</evidence>
<accession>A0A1B6Q361</accession>